<evidence type="ECO:0000313" key="1">
    <source>
        <dbReference type="EMBL" id="RLJ72651.1"/>
    </source>
</evidence>
<accession>A0A497XTJ2</accession>
<reference evidence="2 4" key="2">
    <citation type="submission" date="2019-03" db="EMBL/GenBank/DDBJ databases">
        <authorList>
            <person name="He R.-H."/>
        </authorList>
    </citation>
    <scope>NUCLEOTIDE SEQUENCE [LARGE SCALE GENOMIC DNA]</scope>
    <source>
        <strain evidence="2 4">DSM 19624</strain>
    </source>
</reference>
<comment type="caution">
    <text evidence="1">The sequence shown here is derived from an EMBL/GenBank/DDBJ whole genome shotgun (WGS) entry which is preliminary data.</text>
</comment>
<sequence length="95" mass="10484">MAIKITCINKDNGNHENPNLAITHLGWINDADNSKGKNTRLEIYNWIKNDGGYGYVEKNGNKVKVITAETASGTKYLKTEADSTTINNLLSLPEC</sequence>
<dbReference type="InterPro" id="IPR024997">
    <property type="entry name" value="DUF3892"/>
</dbReference>
<keyword evidence="4" id="KW-1185">Reference proteome</keyword>
<dbReference type="AlphaFoldDB" id="A0A497XTJ2"/>
<dbReference type="Pfam" id="PF13031">
    <property type="entry name" value="DUF3892"/>
    <property type="match status" value="1"/>
</dbReference>
<evidence type="ECO:0000313" key="2">
    <source>
        <dbReference type="EMBL" id="TFB29502.1"/>
    </source>
</evidence>
<dbReference type="OrthoDB" id="826539at2"/>
<reference evidence="1 3" key="1">
    <citation type="submission" date="2018-10" db="EMBL/GenBank/DDBJ databases">
        <title>Genomic Encyclopedia of Archaeal and Bacterial Type Strains, Phase II (KMG-II): from individual species to whole genera.</title>
        <authorList>
            <person name="Goeker M."/>
        </authorList>
    </citation>
    <scope>NUCLEOTIDE SEQUENCE [LARGE SCALE GENOMIC DNA]</scope>
    <source>
        <strain evidence="1 3">DSM 19624</strain>
    </source>
</reference>
<gene>
    <name evidence="1" type="ORF">BCL90_4283</name>
    <name evidence="2" type="ORF">E3V97_20930</name>
</gene>
<protein>
    <submittedName>
        <fullName evidence="2">DUF3892 domain-containing protein</fullName>
    </submittedName>
    <submittedName>
        <fullName evidence="1">Uncharacterized protein DUF3892</fullName>
    </submittedName>
</protein>
<organism evidence="1 3">
    <name type="scientific">Pedobacter alluvionis</name>
    <dbReference type="NCBI Taxonomy" id="475253"/>
    <lineage>
        <taxon>Bacteria</taxon>
        <taxon>Pseudomonadati</taxon>
        <taxon>Bacteroidota</taxon>
        <taxon>Sphingobacteriia</taxon>
        <taxon>Sphingobacteriales</taxon>
        <taxon>Sphingobacteriaceae</taxon>
        <taxon>Pedobacter</taxon>
    </lineage>
</organism>
<evidence type="ECO:0000313" key="4">
    <source>
        <dbReference type="Proteomes" id="UP000297429"/>
    </source>
</evidence>
<dbReference type="RefSeq" id="WP_121286674.1">
    <property type="nucleotide sequence ID" value="NZ_RCCK01000014.1"/>
</dbReference>
<dbReference type="Proteomes" id="UP000273898">
    <property type="component" value="Unassembled WGS sequence"/>
</dbReference>
<name>A0A497XTJ2_9SPHI</name>
<dbReference type="Proteomes" id="UP000297429">
    <property type="component" value="Unassembled WGS sequence"/>
</dbReference>
<evidence type="ECO:0000313" key="3">
    <source>
        <dbReference type="Proteomes" id="UP000273898"/>
    </source>
</evidence>
<proteinExistence type="predicted"/>
<dbReference type="EMBL" id="RCCK01000014">
    <property type="protein sequence ID" value="RLJ72651.1"/>
    <property type="molecule type" value="Genomic_DNA"/>
</dbReference>
<dbReference type="EMBL" id="SOPX01000004">
    <property type="protein sequence ID" value="TFB29502.1"/>
    <property type="molecule type" value="Genomic_DNA"/>
</dbReference>